<evidence type="ECO:0000256" key="4">
    <source>
        <dbReference type="ARBA" id="ARBA00023136"/>
    </source>
</evidence>
<dbReference type="Gene3D" id="2.40.30.170">
    <property type="match status" value="1"/>
</dbReference>
<dbReference type="GO" id="GO:0022857">
    <property type="term" value="F:transmembrane transporter activity"/>
    <property type="evidence" value="ECO:0007669"/>
    <property type="project" value="InterPro"/>
</dbReference>
<organism evidence="8 9">
    <name type="scientific">Reinekea marinisedimentorum</name>
    <dbReference type="NCBI Taxonomy" id="230495"/>
    <lineage>
        <taxon>Bacteria</taxon>
        <taxon>Pseudomonadati</taxon>
        <taxon>Pseudomonadota</taxon>
        <taxon>Gammaproteobacteria</taxon>
        <taxon>Oceanospirillales</taxon>
        <taxon>Saccharospirillaceae</taxon>
        <taxon>Reinekea</taxon>
    </lineage>
</organism>
<keyword evidence="3 5" id="KW-1133">Transmembrane helix</keyword>
<accession>A0A4R3I7L4</accession>
<evidence type="ECO:0000259" key="6">
    <source>
        <dbReference type="Pfam" id="PF25917"/>
    </source>
</evidence>
<evidence type="ECO:0000313" key="9">
    <source>
        <dbReference type="Proteomes" id="UP000295793"/>
    </source>
</evidence>
<evidence type="ECO:0000256" key="2">
    <source>
        <dbReference type="ARBA" id="ARBA00022692"/>
    </source>
</evidence>
<evidence type="ECO:0000313" key="8">
    <source>
        <dbReference type="EMBL" id="TCS42027.1"/>
    </source>
</evidence>
<evidence type="ECO:0000256" key="5">
    <source>
        <dbReference type="SAM" id="Phobius"/>
    </source>
</evidence>
<dbReference type="InterPro" id="IPR006143">
    <property type="entry name" value="RND_pump_MFP"/>
</dbReference>
<proteinExistence type="inferred from homology"/>
<name>A0A4R3I7L4_9GAMM</name>
<dbReference type="InterPro" id="IPR058634">
    <property type="entry name" value="AaeA-lik-b-barrel"/>
</dbReference>
<sequence>MKRDVYAYLTTGVLSVAVGFSAFLVISDNRIPFTTQATIKTNVIEVVPQVQGTIESMLVSEGQKVEKGTPLVQLDKSLYQIALEKAKAQQVSAESQLQRAKSYAERVSSLQGLSGSVSKEAALEAETATRTAEANLRAAIAEVSKAQRDVDKTLVVAEQPGVITNLFYREGMYVSAGSVVVHLVDQQNWWIAADFTEKGISVLTENQQVNIVYDAYPNQVFSGHILSVDPAISSGVTSSSQLAQVSSSTQWIRSQQKIRVRVAADDSPLRIVAGSRASLMVKDNYHISDVWMTILSWFRYLY</sequence>
<feature type="domain" description="Multidrug resistance protein MdtA-like barrel-sandwich hybrid" evidence="6">
    <location>
        <begin position="42"/>
        <end position="184"/>
    </location>
</feature>
<dbReference type="Proteomes" id="UP000295793">
    <property type="component" value="Unassembled WGS sequence"/>
</dbReference>
<dbReference type="Gene3D" id="2.40.50.100">
    <property type="match status" value="1"/>
</dbReference>
<dbReference type="NCBIfam" id="TIGR01730">
    <property type="entry name" value="RND_mfp"/>
    <property type="match status" value="1"/>
</dbReference>
<dbReference type="InterPro" id="IPR050393">
    <property type="entry name" value="MFP_Efflux_Pump"/>
</dbReference>
<reference evidence="8 9" key="1">
    <citation type="submission" date="2019-03" db="EMBL/GenBank/DDBJ databases">
        <title>Genomic Encyclopedia of Archaeal and Bacterial Type Strains, Phase II (KMG-II): from individual species to whole genera.</title>
        <authorList>
            <person name="Goeker M."/>
        </authorList>
    </citation>
    <scope>NUCLEOTIDE SEQUENCE [LARGE SCALE GENOMIC DNA]</scope>
    <source>
        <strain evidence="8 9">DSM 15388</strain>
    </source>
</reference>
<dbReference type="Pfam" id="PF25963">
    <property type="entry name" value="Beta-barrel_AAEA"/>
    <property type="match status" value="1"/>
</dbReference>
<dbReference type="AlphaFoldDB" id="A0A4R3I7L4"/>
<keyword evidence="2 5" id="KW-0812">Transmembrane</keyword>
<feature type="domain" description="p-hydroxybenzoic acid efflux pump subunit AaeA-like beta-barrel" evidence="7">
    <location>
        <begin position="190"/>
        <end position="281"/>
    </location>
</feature>
<dbReference type="GO" id="GO:0016020">
    <property type="term" value="C:membrane"/>
    <property type="evidence" value="ECO:0007669"/>
    <property type="project" value="InterPro"/>
</dbReference>
<dbReference type="PANTHER" id="PTHR30367:SF6">
    <property type="entry name" value="SECRETION PROTEIN-RELATED"/>
    <property type="match status" value="1"/>
</dbReference>
<keyword evidence="4 5" id="KW-0472">Membrane</keyword>
<feature type="transmembrane region" description="Helical" evidence="5">
    <location>
        <begin position="6"/>
        <end position="26"/>
    </location>
</feature>
<evidence type="ECO:0000259" key="7">
    <source>
        <dbReference type="Pfam" id="PF25963"/>
    </source>
</evidence>
<dbReference type="EMBL" id="SLZR01000004">
    <property type="protein sequence ID" value="TCS42027.1"/>
    <property type="molecule type" value="Genomic_DNA"/>
</dbReference>
<dbReference type="InterPro" id="IPR058625">
    <property type="entry name" value="MdtA-like_BSH"/>
</dbReference>
<keyword evidence="9" id="KW-1185">Reference proteome</keyword>
<dbReference type="SUPFAM" id="SSF111369">
    <property type="entry name" value="HlyD-like secretion proteins"/>
    <property type="match status" value="1"/>
</dbReference>
<dbReference type="OrthoDB" id="8958519at2"/>
<dbReference type="PANTHER" id="PTHR30367">
    <property type="entry name" value="P-HYDROXYBENZOIC ACID EFFLUX PUMP SUBUNIT AAEA-RELATED"/>
    <property type="match status" value="1"/>
</dbReference>
<protein>
    <submittedName>
        <fullName evidence="8">RND family efflux transporter MFP subunit</fullName>
    </submittedName>
</protein>
<comment type="caution">
    <text evidence="8">The sequence shown here is derived from an EMBL/GenBank/DDBJ whole genome shotgun (WGS) entry which is preliminary data.</text>
</comment>
<gene>
    <name evidence="8" type="ORF">BCF53_104131</name>
</gene>
<dbReference type="Pfam" id="PF25917">
    <property type="entry name" value="BSH_RND"/>
    <property type="match status" value="1"/>
</dbReference>
<dbReference type="RefSeq" id="WP_132700798.1">
    <property type="nucleotide sequence ID" value="NZ_SLZR01000004.1"/>
</dbReference>
<evidence type="ECO:0000256" key="3">
    <source>
        <dbReference type="ARBA" id="ARBA00022989"/>
    </source>
</evidence>
<comment type="similarity">
    <text evidence="1">Belongs to the membrane fusion protein (MFP) (TC 8.A.1) family.</text>
</comment>
<evidence type="ECO:0000256" key="1">
    <source>
        <dbReference type="ARBA" id="ARBA00009477"/>
    </source>
</evidence>